<dbReference type="EMBL" id="CP037421">
    <property type="protein sequence ID" value="QDT28069.1"/>
    <property type="molecule type" value="Genomic_DNA"/>
</dbReference>
<dbReference type="SUPFAM" id="SSF53649">
    <property type="entry name" value="Alkaline phosphatase-like"/>
    <property type="match status" value="1"/>
</dbReference>
<keyword evidence="2" id="KW-1185">Reference proteome</keyword>
<dbReference type="InterPro" id="IPR010869">
    <property type="entry name" value="DUF1501"/>
</dbReference>
<evidence type="ECO:0000313" key="1">
    <source>
        <dbReference type="EMBL" id="QDT28069.1"/>
    </source>
</evidence>
<dbReference type="AlphaFoldDB" id="A0A517Q8V5"/>
<dbReference type="PANTHER" id="PTHR43737">
    <property type="entry name" value="BLL7424 PROTEIN"/>
    <property type="match status" value="1"/>
</dbReference>
<dbReference type="Gene3D" id="3.40.720.10">
    <property type="entry name" value="Alkaline Phosphatase, subunit A"/>
    <property type="match status" value="1"/>
</dbReference>
<dbReference type="RefSeq" id="WP_197997249.1">
    <property type="nucleotide sequence ID" value="NZ_CP037421.1"/>
</dbReference>
<organism evidence="1 2">
    <name type="scientific">Gimesia panareensis</name>
    <dbReference type="NCBI Taxonomy" id="2527978"/>
    <lineage>
        <taxon>Bacteria</taxon>
        <taxon>Pseudomonadati</taxon>
        <taxon>Planctomycetota</taxon>
        <taxon>Planctomycetia</taxon>
        <taxon>Planctomycetales</taxon>
        <taxon>Planctomycetaceae</taxon>
        <taxon>Gimesia</taxon>
    </lineage>
</organism>
<sequence>MINPQSESLNLARRRFLMNSSCSVAGYALAAMMQQEGLLAGEEAASLANPLAPKDSHFPGTAKNCIFIFLAGGPSQLDLYDPKPKLQELNGQPLPKELTEKVRFAFINKESATLSGSSRKFKKYGECGTEFSDVLPHIASCADDIALIRSMYTEQFNHHPAQLMMNTGVGRFGRPSVGSWLTYGLGSQSNNLPGYVVLTAGRGASGGASLWSSGSLPSTYAGVLFRNQGEPVLNLNNPPGINSAIQKSGLEAIKQLNQEQLQRTGDDEIASRIASYELAFQMQSSAPELIDLSSETKETQEAYGVHRKGNTKEGKRGGGSDTEAAFARNCLLARRLVERGVRFVNLYHASWDHHSGLDAGIQRNAGIVDQPVAALLKDLKQRGLLDSTLVVMAGEFGRTPLGENRTGSKAVTGRDHHPNAFSLWMAGGGVKGGQVLGKTTELGWSVEEDPVHINDFHATLLHLFGLNHLKLAQKFGGLDIRLTNVGGKIVDKLIA</sequence>
<protein>
    <recommendedName>
        <fullName evidence="3">Sulfatase</fullName>
    </recommendedName>
</protein>
<dbReference type="InterPro" id="IPR017850">
    <property type="entry name" value="Alkaline_phosphatase_core_sf"/>
</dbReference>
<gene>
    <name evidence="1" type="ORF">Enr10x_34080</name>
</gene>
<evidence type="ECO:0000313" key="2">
    <source>
        <dbReference type="Proteomes" id="UP000315647"/>
    </source>
</evidence>
<evidence type="ECO:0008006" key="3">
    <source>
        <dbReference type="Google" id="ProtNLM"/>
    </source>
</evidence>
<proteinExistence type="predicted"/>
<reference evidence="1 2" key="1">
    <citation type="submission" date="2019-03" db="EMBL/GenBank/DDBJ databases">
        <title>Deep-cultivation of Planctomycetes and their phenomic and genomic characterization uncovers novel biology.</title>
        <authorList>
            <person name="Wiegand S."/>
            <person name="Jogler M."/>
            <person name="Boedeker C."/>
            <person name="Pinto D."/>
            <person name="Vollmers J."/>
            <person name="Rivas-Marin E."/>
            <person name="Kohn T."/>
            <person name="Peeters S.H."/>
            <person name="Heuer A."/>
            <person name="Rast P."/>
            <person name="Oberbeckmann S."/>
            <person name="Bunk B."/>
            <person name="Jeske O."/>
            <person name="Meyerdierks A."/>
            <person name="Storesund J.E."/>
            <person name="Kallscheuer N."/>
            <person name="Luecker S."/>
            <person name="Lage O.M."/>
            <person name="Pohl T."/>
            <person name="Merkel B.J."/>
            <person name="Hornburger P."/>
            <person name="Mueller R.-W."/>
            <person name="Bruemmer F."/>
            <person name="Labrenz M."/>
            <person name="Spormann A.M."/>
            <person name="Op den Camp H."/>
            <person name="Overmann J."/>
            <person name="Amann R."/>
            <person name="Jetten M.S.M."/>
            <person name="Mascher T."/>
            <person name="Medema M.H."/>
            <person name="Devos D.P."/>
            <person name="Kaster A.-K."/>
            <person name="Ovreas L."/>
            <person name="Rohde M."/>
            <person name="Galperin M.Y."/>
            <person name="Jogler C."/>
        </authorList>
    </citation>
    <scope>NUCLEOTIDE SEQUENCE [LARGE SCALE GENOMIC DNA]</scope>
    <source>
        <strain evidence="1 2">Enr10</strain>
    </source>
</reference>
<accession>A0A517Q8V5</accession>
<dbReference type="Proteomes" id="UP000315647">
    <property type="component" value="Chromosome"/>
</dbReference>
<dbReference type="PANTHER" id="PTHR43737:SF1">
    <property type="entry name" value="DUF1501 DOMAIN-CONTAINING PROTEIN"/>
    <property type="match status" value="1"/>
</dbReference>
<dbReference type="Pfam" id="PF07394">
    <property type="entry name" value="DUF1501"/>
    <property type="match status" value="1"/>
</dbReference>
<name>A0A517Q8V5_9PLAN</name>